<keyword evidence="2" id="KW-1185">Reference proteome</keyword>
<accession>A0A915HJC2</accession>
<dbReference type="PANTHER" id="PTHR45761:SF1">
    <property type="entry name" value="EXTENDED SYNAPTOTAGMIN-LIKE PROTEIN 2, ISOFORM C"/>
    <property type="match status" value="1"/>
</dbReference>
<proteinExistence type="predicted"/>
<name>A0A915HJC2_ROMCU</name>
<protein>
    <submittedName>
        <fullName evidence="3">C2 domain-containing protein</fullName>
    </submittedName>
</protein>
<sequence length="131" mass="14751">MTIRKQDWSHLSKTLSNDLKSTSKDGVVHPYVSAKLLRNGVLFSKQKTSVFKNTTNPVFSESLEFDLTSDNYPACTLVLDVKDDAQSSWIRQTMVIGQLLFDLAKLPVGETLSSRFELNVPCYSFEPDLSE</sequence>
<dbReference type="AlphaFoldDB" id="A0A915HJC2"/>
<dbReference type="OMA" id="MTIRKQD"/>
<dbReference type="PANTHER" id="PTHR45761">
    <property type="entry name" value="EXTENDED SYNAPTOTAGMIN-LIKE PROTEIN 2, ISOFORM C"/>
    <property type="match status" value="1"/>
</dbReference>
<dbReference type="Pfam" id="PF00168">
    <property type="entry name" value="C2"/>
    <property type="match status" value="1"/>
</dbReference>
<reference evidence="3" key="1">
    <citation type="submission" date="2022-11" db="UniProtKB">
        <authorList>
            <consortium name="WormBaseParasite"/>
        </authorList>
    </citation>
    <scope>IDENTIFICATION</scope>
</reference>
<dbReference type="Proteomes" id="UP000887565">
    <property type="component" value="Unplaced"/>
</dbReference>
<evidence type="ECO:0000313" key="3">
    <source>
        <dbReference type="WBParaSite" id="nRc.2.0.1.t02088-RA"/>
    </source>
</evidence>
<dbReference type="WBParaSite" id="nRc.2.0.1.t02088-RA">
    <property type="protein sequence ID" value="nRc.2.0.1.t02088-RA"/>
    <property type="gene ID" value="nRc.2.0.1.g02088"/>
</dbReference>
<dbReference type="SMART" id="SM00239">
    <property type="entry name" value="C2"/>
    <property type="match status" value="1"/>
</dbReference>
<dbReference type="PROSITE" id="PS50004">
    <property type="entry name" value="C2"/>
    <property type="match status" value="1"/>
</dbReference>
<organism evidence="2 3">
    <name type="scientific">Romanomermis culicivorax</name>
    <name type="common">Nematode worm</name>
    <dbReference type="NCBI Taxonomy" id="13658"/>
    <lineage>
        <taxon>Eukaryota</taxon>
        <taxon>Metazoa</taxon>
        <taxon>Ecdysozoa</taxon>
        <taxon>Nematoda</taxon>
        <taxon>Enoplea</taxon>
        <taxon>Dorylaimia</taxon>
        <taxon>Mermithida</taxon>
        <taxon>Mermithoidea</taxon>
        <taxon>Mermithidae</taxon>
        <taxon>Romanomermis</taxon>
    </lineage>
</organism>
<dbReference type="Gene3D" id="2.60.40.150">
    <property type="entry name" value="C2 domain"/>
    <property type="match status" value="1"/>
</dbReference>
<evidence type="ECO:0000313" key="2">
    <source>
        <dbReference type="Proteomes" id="UP000887565"/>
    </source>
</evidence>
<feature type="domain" description="C2" evidence="1">
    <location>
        <begin position="1"/>
        <end position="116"/>
    </location>
</feature>
<evidence type="ECO:0000259" key="1">
    <source>
        <dbReference type="PROSITE" id="PS50004"/>
    </source>
</evidence>
<dbReference type="SUPFAM" id="SSF49562">
    <property type="entry name" value="C2 domain (Calcium/lipid-binding domain, CaLB)"/>
    <property type="match status" value="1"/>
</dbReference>
<dbReference type="InterPro" id="IPR000008">
    <property type="entry name" value="C2_dom"/>
</dbReference>
<dbReference type="InterPro" id="IPR035892">
    <property type="entry name" value="C2_domain_sf"/>
</dbReference>
<dbReference type="InterPro" id="IPR051634">
    <property type="entry name" value="Extended_Synaptotagmin"/>
</dbReference>